<evidence type="ECO:0000313" key="3">
    <source>
        <dbReference type="EMBL" id="TDH36200.1"/>
    </source>
</evidence>
<comment type="caution">
    <text evidence="3">The sequence shown here is derived from an EMBL/GenBank/DDBJ whole genome shotgun (WGS) entry which is preliminary data.</text>
</comment>
<dbReference type="CDD" id="cd00293">
    <property type="entry name" value="USP-like"/>
    <property type="match status" value="2"/>
</dbReference>
<dbReference type="SUPFAM" id="SSF52402">
    <property type="entry name" value="Adenine nucleotide alpha hydrolases-like"/>
    <property type="match status" value="2"/>
</dbReference>
<comment type="similarity">
    <text evidence="1">Belongs to the universal stress protein A family.</text>
</comment>
<evidence type="ECO:0000256" key="1">
    <source>
        <dbReference type="ARBA" id="ARBA00008791"/>
    </source>
</evidence>
<proteinExistence type="inferred from homology"/>
<dbReference type="OrthoDB" id="9804721at2"/>
<dbReference type="PRINTS" id="PR01438">
    <property type="entry name" value="UNVRSLSTRESS"/>
</dbReference>
<evidence type="ECO:0000313" key="4">
    <source>
        <dbReference type="Proteomes" id="UP000295131"/>
    </source>
</evidence>
<keyword evidence="4" id="KW-1185">Reference proteome</keyword>
<dbReference type="AlphaFoldDB" id="A0A4R5PKF9"/>
<feature type="domain" description="UspA" evidence="2">
    <location>
        <begin position="166"/>
        <end position="284"/>
    </location>
</feature>
<organism evidence="3 4">
    <name type="scientific">Pseudohoeflea suaedae</name>
    <dbReference type="NCBI Taxonomy" id="877384"/>
    <lineage>
        <taxon>Bacteria</taxon>
        <taxon>Pseudomonadati</taxon>
        <taxon>Pseudomonadota</taxon>
        <taxon>Alphaproteobacteria</taxon>
        <taxon>Hyphomicrobiales</taxon>
        <taxon>Rhizobiaceae</taxon>
        <taxon>Pseudohoeflea</taxon>
    </lineage>
</organism>
<gene>
    <name evidence="3" type="ORF">E2A64_13005</name>
</gene>
<dbReference type="InterPro" id="IPR006016">
    <property type="entry name" value="UspA"/>
</dbReference>
<dbReference type="InterPro" id="IPR006015">
    <property type="entry name" value="Universal_stress_UspA"/>
</dbReference>
<dbReference type="EMBL" id="SMSI01000002">
    <property type="protein sequence ID" value="TDH36200.1"/>
    <property type="molecule type" value="Genomic_DNA"/>
</dbReference>
<name>A0A4R5PKF9_9HYPH</name>
<dbReference type="Proteomes" id="UP000295131">
    <property type="component" value="Unassembled WGS sequence"/>
</dbReference>
<reference evidence="3 4" key="1">
    <citation type="journal article" date="2013" name="Int. J. Syst. Evol. Microbiol.">
        <title>Hoeflea suaedae sp. nov., an endophytic bacterium isolated from the root of the halophyte Suaeda maritima.</title>
        <authorList>
            <person name="Chung E.J."/>
            <person name="Park J.A."/>
            <person name="Pramanik P."/>
            <person name="Bibi F."/>
            <person name="Jeon C.O."/>
            <person name="Chung Y.R."/>
        </authorList>
    </citation>
    <scope>NUCLEOTIDE SEQUENCE [LARGE SCALE GENOMIC DNA]</scope>
    <source>
        <strain evidence="3 4">YC6898</strain>
    </source>
</reference>
<feature type="domain" description="UspA" evidence="2">
    <location>
        <begin position="4"/>
        <end position="156"/>
    </location>
</feature>
<dbReference type="PANTHER" id="PTHR46268:SF15">
    <property type="entry name" value="UNIVERSAL STRESS PROTEIN HP_0031"/>
    <property type="match status" value="1"/>
</dbReference>
<dbReference type="Gene3D" id="3.40.50.12370">
    <property type="match status" value="1"/>
</dbReference>
<dbReference type="RefSeq" id="WP_133284897.1">
    <property type="nucleotide sequence ID" value="NZ_SMSI01000002.1"/>
</dbReference>
<sequence length="284" mass="30341">MDGKIISLVDGSTYSQSVCEHAAWAARQLDASVEIMHVIGRREASDTGDRSGAIALGARTALLEKLSSLDAERARLLHEQGRAILEDAARILSENGVTQIEQHLFRGDLVDLFAEREKKAALVVVGKRGEAADFASLHLGSNLERIVRTSEKPVLVASRAFKPVGKVLIAWDGGATSRKAVELAANSPLLSGLDVDIVYVGRTNGDIEESLSLAVEQLSAAGHDASSHVIDGQPEKALGTYVKDNSVDLVVMGAYGHSRIRSLIIGSTTTEMIRSCLVPVLLVR</sequence>
<evidence type="ECO:0000259" key="2">
    <source>
        <dbReference type="Pfam" id="PF00582"/>
    </source>
</evidence>
<dbReference type="Pfam" id="PF00582">
    <property type="entry name" value="Usp"/>
    <property type="match status" value="2"/>
</dbReference>
<protein>
    <submittedName>
        <fullName evidence="3">Universal stress protein</fullName>
    </submittedName>
</protein>
<accession>A0A4R5PKF9</accession>
<dbReference type="PANTHER" id="PTHR46268">
    <property type="entry name" value="STRESS RESPONSE PROTEIN NHAX"/>
    <property type="match status" value="1"/>
</dbReference>